<dbReference type="InterPro" id="IPR020590">
    <property type="entry name" value="Guanylate_kinase_CS"/>
</dbReference>
<dbReference type="PROSITE" id="PS51022">
    <property type="entry name" value="L27"/>
    <property type="match status" value="2"/>
</dbReference>
<evidence type="ECO:0000256" key="2">
    <source>
        <dbReference type="ARBA" id="ARBA00022443"/>
    </source>
</evidence>
<dbReference type="InterPro" id="IPR004172">
    <property type="entry name" value="L27_dom"/>
</dbReference>
<dbReference type="PANTHER" id="PTHR23122">
    <property type="entry name" value="MEMBRANE-ASSOCIATED GUANYLATE KINASE MAGUK"/>
    <property type="match status" value="1"/>
</dbReference>
<dbReference type="AlphaFoldDB" id="A0A8B9TW32"/>
<dbReference type="Pfam" id="PF00625">
    <property type="entry name" value="Guanylate_kin"/>
    <property type="match status" value="1"/>
</dbReference>
<dbReference type="PROSITE" id="PS00856">
    <property type="entry name" value="GUANYLATE_KINASE_1"/>
    <property type="match status" value="1"/>
</dbReference>
<comment type="similarity">
    <text evidence="1">Belongs to the MAGUK family.</text>
</comment>
<dbReference type="Pfam" id="PF00595">
    <property type="entry name" value="PDZ"/>
    <property type="match status" value="1"/>
</dbReference>
<dbReference type="InterPro" id="IPR008144">
    <property type="entry name" value="Guanylate_kin-like_dom"/>
</dbReference>
<dbReference type="Ensembl" id="ENSAPLT00020029241.1">
    <property type="protein sequence ID" value="ENSAPLP00020027165.1"/>
    <property type="gene ID" value="ENSAPLG00020018438.1"/>
</dbReference>
<evidence type="ECO:0000259" key="6">
    <source>
        <dbReference type="PROSITE" id="PS50052"/>
    </source>
</evidence>
<evidence type="ECO:0000256" key="4">
    <source>
        <dbReference type="SAM" id="Coils"/>
    </source>
</evidence>
<protein>
    <submittedName>
        <fullName evidence="9">Membrane palmitoylated protein 4</fullName>
    </submittedName>
</protein>
<feature type="domain" description="SH3" evidence="5">
    <location>
        <begin position="200"/>
        <end position="269"/>
    </location>
</feature>
<dbReference type="Gene3D" id="3.40.50.300">
    <property type="entry name" value="P-loop containing nucleotide triphosphate hydrolases"/>
    <property type="match status" value="1"/>
</dbReference>
<dbReference type="SMART" id="SM00072">
    <property type="entry name" value="GuKc"/>
    <property type="match status" value="1"/>
</dbReference>
<evidence type="ECO:0000256" key="1">
    <source>
        <dbReference type="ARBA" id="ARBA00007014"/>
    </source>
</evidence>
<dbReference type="PROSITE" id="PS50106">
    <property type="entry name" value="PDZ"/>
    <property type="match status" value="1"/>
</dbReference>
<dbReference type="Proteomes" id="UP000694400">
    <property type="component" value="Chromosome 6"/>
</dbReference>
<name>A0A8B9TW32_ANAPL</name>
<dbReference type="Gene3D" id="2.30.42.10">
    <property type="match status" value="1"/>
</dbReference>
<dbReference type="SMART" id="SM00228">
    <property type="entry name" value="PDZ"/>
    <property type="match status" value="1"/>
</dbReference>
<dbReference type="InterPro" id="IPR008145">
    <property type="entry name" value="GK/Ca_channel_bsu"/>
</dbReference>
<evidence type="ECO:0000259" key="8">
    <source>
        <dbReference type="PROSITE" id="PS51022"/>
    </source>
</evidence>
<reference evidence="9" key="3">
    <citation type="submission" date="2025-09" db="UniProtKB">
        <authorList>
            <consortium name="Ensembl"/>
        </authorList>
    </citation>
    <scope>IDENTIFICATION</scope>
</reference>
<dbReference type="PROSITE" id="PS50052">
    <property type="entry name" value="GUANYLATE_KINASE_2"/>
    <property type="match status" value="1"/>
</dbReference>
<evidence type="ECO:0000259" key="7">
    <source>
        <dbReference type="PROSITE" id="PS50106"/>
    </source>
</evidence>
<evidence type="ECO:0000256" key="3">
    <source>
        <dbReference type="PROSITE-ProRule" id="PRU00192"/>
    </source>
</evidence>
<keyword evidence="4" id="KW-0175">Coiled coil</keyword>
<dbReference type="CDD" id="cd06799">
    <property type="entry name" value="PDZ_MPP3-MPP4-MPP7-like"/>
    <property type="match status" value="1"/>
</dbReference>
<reference evidence="9" key="1">
    <citation type="submission" date="2019-08" db="EMBL/GenBank/DDBJ databases">
        <title>Three high-quality genomes provides insights into domestication of ducks.</title>
        <authorList>
            <person name="Hou Z.C."/>
            <person name="Zhu F."/>
            <person name="Yin Z.T."/>
            <person name="Zhang F."/>
        </authorList>
    </citation>
    <scope>NUCLEOTIDE SEQUENCE [LARGE SCALE GENOMIC DNA]</scope>
</reference>
<organism evidence="9 10">
    <name type="scientific">Anas platyrhynchos</name>
    <name type="common">Mallard</name>
    <name type="synonym">Anas boschas</name>
    <dbReference type="NCBI Taxonomy" id="8839"/>
    <lineage>
        <taxon>Eukaryota</taxon>
        <taxon>Metazoa</taxon>
        <taxon>Chordata</taxon>
        <taxon>Craniata</taxon>
        <taxon>Vertebrata</taxon>
        <taxon>Euteleostomi</taxon>
        <taxon>Archelosauria</taxon>
        <taxon>Archosauria</taxon>
        <taxon>Dinosauria</taxon>
        <taxon>Saurischia</taxon>
        <taxon>Theropoda</taxon>
        <taxon>Coelurosauria</taxon>
        <taxon>Aves</taxon>
        <taxon>Neognathae</taxon>
        <taxon>Galloanserae</taxon>
        <taxon>Anseriformes</taxon>
        <taxon>Anatidae</taxon>
        <taxon>Anatinae</taxon>
        <taxon>Anas</taxon>
    </lineage>
</organism>
<feature type="domain" description="PDZ" evidence="7">
    <location>
        <begin position="112"/>
        <end position="193"/>
    </location>
</feature>
<dbReference type="InterPro" id="IPR036892">
    <property type="entry name" value="L27_dom_sf"/>
</dbReference>
<dbReference type="SUPFAM" id="SSF52540">
    <property type="entry name" value="P-loop containing nucleoside triphosphate hydrolases"/>
    <property type="match status" value="1"/>
</dbReference>
<feature type="coiled-coil region" evidence="4">
    <location>
        <begin position="459"/>
        <end position="510"/>
    </location>
</feature>
<dbReference type="SMART" id="SM00569">
    <property type="entry name" value="L27"/>
    <property type="match status" value="2"/>
</dbReference>
<dbReference type="FunFam" id="3.30.63.10:FF:000002">
    <property type="entry name" value="Guanylate kinase 1"/>
    <property type="match status" value="1"/>
</dbReference>
<dbReference type="InterPro" id="IPR036034">
    <property type="entry name" value="PDZ_sf"/>
</dbReference>
<dbReference type="InterPro" id="IPR014775">
    <property type="entry name" value="L27_C"/>
</dbReference>
<reference evidence="9" key="2">
    <citation type="submission" date="2025-08" db="UniProtKB">
        <authorList>
            <consortium name="Ensembl"/>
        </authorList>
    </citation>
    <scope>IDENTIFICATION</scope>
</reference>
<dbReference type="Gene3D" id="1.10.287.650">
    <property type="entry name" value="L27 domain"/>
    <property type="match status" value="1"/>
</dbReference>
<dbReference type="InterPro" id="IPR001478">
    <property type="entry name" value="PDZ"/>
</dbReference>
<dbReference type="CDD" id="cd00071">
    <property type="entry name" value="GMPK"/>
    <property type="match status" value="1"/>
</dbReference>
<feature type="domain" description="Guanylate kinase-like" evidence="6">
    <location>
        <begin position="317"/>
        <end position="505"/>
    </location>
</feature>
<keyword evidence="2 3" id="KW-0728">SH3 domain</keyword>
<dbReference type="InterPro" id="IPR050716">
    <property type="entry name" value="MAGUK"/>
</dbReference>
<dbReference type="Pfam" id="PF02828">
    <property type="entry name" value="L27"/>
    <property type="match status" value="1"/>
</dbReference>
<sequence>CKRDVNGVGMLYDLLRSHWLQALLKIYECLQNYLGKRPMPVTLQARALNREVVELLREAPQSGEIKELRRLLRAPHLRAMLSAHDTVAQKDFEPTLPPLPDNIPENEEAMRIVCLVKNNQPLGATIKRHEITGDITVARVINGGLADRSGLLYAGDKLVEVNGVPVEGLEPEQVINILALSQGTIMFKLIPVSDRPVSNQTTLYVRAMADYCPLQDPAIPCADAGLPFKKGEILQIVDQNDALWWQARKVSDLSACFWVLIPLFLTAGFRRSMRLCRRKSWNNQQSCYARCPSSCYSALAAPYEEVVRYQRHPADRNRLIVLVGPAGVGVNELRRRLISSNPREFQSAVPHTTRVQKSYEMNGREYHYVSKETFENMVYSHRMLEYGEYKGYLYGTSVDAVRTVLDEGKICVIDLEPQGIQIARTHELKPYIIFIKPSSISCMRQTRKNARIITDYYCEHEIQEDLQEMEDSAKKMEDQFGQFFDQVIVNDNLQEASAQLLSAVHRAQDEPQWVPAMWICSDTQP</sequence>
<dbReference type="Gene3D" id="2.30.30.40">
    <property type="entry name" value="SH3 Domains"/>
    <property type="match status" value="1"/>
</dbReference>
<dbReference type="InterPro" id="IPR036028">
    <property type="entry name" value="SH3-like_dom_sf"/>
</dbReference>
<evidence type="ECO:0000259" key="5">
    <source>
        <dbReference type="PROSITE" id="PS50002"/>
    </source>
</evidence>
<dbReference type="SUPFAM" id="SSF101288">
    <property type="entry name" value="L27 domain"/>
    <property type="match status" value="1"/>
</dbReference>
<feature type="domain" description="L27" evidence="8">
    <location>
        <begin position="45"/>
        <end position="95"/>
    </location>
</feature>
<dbReference type="InterPro" id="IPR001452">
    <property type="entry name" value="SH3_domain"/>
</dbReference>
<dbReference type="PROSITE" id="PS50002">
    <property type="entry name" value="SH3"/>
    <property type="match status" value="1"/>
</dbReference>
<dbReference type="InterPro" id="IPR027417">
    <property type="entry name" value="P-loop_NTPase"/>
</dbReference>
<dbReference type="SUPFAM" id="SSF50156">
    <property type="entry name" value="PDZ domain-like"/>
    <property type="match status" value="1"/>
</dbReference>
<proteinExistence type="inferred from homology"/>
<dbReference type="SUPFAM" id="SSF50044">
    <property type="entry name" value="SH3-domain"/>
    <property type="match status" value="1"/>
</dbReference>
<feature type="domain" description="L27" evidence="8">
    <location>
        <begin position="1"/>
        <end position="38"/>
    </location>
</feature>
<accession>A0A8B9TW32</accession>
<evidence type="ECO:0000313" key="9">
    <source>
        <dbReference type="Ensembl" id="ENSAPLP00020027165.1"/>
    </source>
</evidence>
<evidence type="ECO:0000313" key="10">
    <source>
        <dbReference type="Proteomes" id="UP000694400"/>
    </source>
</evidence>